<dbReference type="InterPro" id="IPR042313">
    <property type="entry name" value="RELL2"/>
</dbReference>
<dbReference type="PANTHER" id="PTHR31481:SF0">
    <property type="entry name" value="RELT-LIKE PROTEIN 2"/>
    <property type="match status" value="1"/>
</dbReference>
<reference evidence="10" key="2">
    <citation type="submission" date="2025-08" db="UniProtKB">
        <authorList>
            <consortium name="Ensembl"/>
        </authorList>
    </citation>
    <scope>IDENTIFICATION</scope>
</reference>
<evidence type="ECO:0000256" key="7">
    <source>
        <dbReference type="SAM" id="MobiDB-lite"/>
    </source>
</evidence>
<keyword evidence="4 8" id="KW-0812">Transmembrane</keyword>
<dbReference type="GO" id="GO:0010811">
    <property type="term" value="P:positive regulation of cell-substrate adhesion"/>
    <property type="evidence" value="ECO:0007669"/>
    <property type="project" value="TreeGrafter"/>
</dbReference>
<comment type="similarity">
    <text evidence="2">Belongs to the RELT family.</text>
</comment>
<dbReference type="PANTHER" id="PTHR31481">
    <property type="entry name" value="RELT-LIKE PROTEIN 2 RELL2"/>
    <property type="match status" value="1"/>
</dbReference>
<dbReference type="GeneID" id="114768610"/>
<dbReference type="GO" id="GO:0005886">
    <property type="term" value="C:plasma membrane"/>
    <property type="evidence" value="ECO:0007669"/>
    <property type="project" value="UniProtKB-SubCell"/>
</dbReference>
<reference evidence="10" key="3">
    <citation type="submission" date="2025-09" db="UniProtKB">
        <authorList>
            <consortium name="Ensembl"/>
        </authorList>
    </citation>
    <scope>IDENTIFICATION</scope>
</reference>
<feature type="region of interest" description="Disordered" evidence="7">
    <location>
        <begin position="322"/>
        <end position="443"/>
    </location>
</feature>
<evidence type="ECO:0000256" key="2">
    <source>
        <dbReference type="ARBA" id="ARBA00008688"/>
    </source>
</evidence>
<comment type="subcellular location">
    <subcellularLocation>
        <location evidence="1">Cell membrane</location>
        <topology evidence="1">Single-pass membrane protein</topology>
    </subcellularLocation>
</comment>
<evidence type="ECO:0000256" key="8">
    <source>
        <dbReference type="SAM" id="Phobius"/>
    </source>
</evidence>
<organism evidence="10 11">
    <name type="scientific">Denticeps clupeoides</name>
    <name type="common">denticle herring</name>
    <dbReference type="NCBI Taxonomy" id="299321"/>
    <lineage>
        <taxon>Eukaryota</taxon>
        <taxon>Metazoa</taxon>
        <taxon>Chordata</taxon>
        <taxon>Craniata</taxon>
        <taxon>Vertebrata</taxon>
        <taxon>Euteleostomi</taxon>
        <taxon>Actinopterygii</taxon>
        <taxon>Neopterygii</taxon>
        <taxon>Teleostei</taxon>
        <taxon>Clupei</taxon>
        <taxon>Clupeiformes</taxon>
        <taxon>Denticipitoidei</taxon>
        <taxon>Denticipitidae</taxon>
        <taxon>Denticeps</taxon>
    </lineage>
</organism>
<accession>A0AAY4DZT6</accession>
<evidence type="ECO:0000256" key="4">
    <source>
        <dbReference type="ARBA" id="ARBA00022692"/>
    </source>
</evidence>
<protein>
    <recommendedName>
        <fullName evidence="12">RELT-like protein 2</fullName>
    </recommendedName>
</protein>
<dbReference type="AlphaFoldDB" id="A0AAY4DZT6"/>
<keyword evidence="5 8" id="KW-1133">Transmembrane helix</keyword>
<feature type="compositionally biased region" description="Polar residues" evidence="7">
    <location>
        <begin position="284"/>
        <end position="293"/>
    </location>
</feature>
<dbReference type="GeneTree" id="ENSGT00940000160541"/>
<evidence type="ECO:0000313" key="11">
    <source>
        <dbReference type="Proteomes" id="UP000694580"/>
    </source>
</evidence>
<evidence type="ECO:0008006" key="12">
    <source>
        <dbReference type="Google" id="ProtNLM"/>
    </source>
</evidence>
<feature type="compositionally biased region" description="Low complexity" evidence="7">
    <location>
        <begin position="331"/>
        <end position="345"/>
    </location>
</feature>
<keyword evidence="11" id="KW-1185">Reference proteome</keyword>
<dbReference type="Pfam" id="PF12606">
    <property type="entry name" value="RELT"/>
    <property type="match status" value="1"/>
</dbReference>
<evidence type="ECO:0000256" key="3">
    <source>
        <dbReference type="ARBA" id="ARBA00022475"/>
    </source>
</evidence>
<reference evidence="10 11" key="1">
    <citation type="submission" date="2020-06" db="EMBL/GenBank/DDBJ databases">
        <authorList>
            <consortium name="Wellcome Sanger Institute Data Sharing"/>
        </authorList>
    </citation>
    <scope>NUCLEOTIDE SEQUENCE [LARGE SCALE GENOMIC DNA]</scope>
</reference>
<evidence type="ECO:0000256" key="9">
    <source>
        <dbReference type="SAM" id="SignalP"/>
    </source>
</evidence>
<name>A0AAY4DZT6_9TELE</name>
<proteinExistence type="inferred from homology"/>
<gene>
    <name evidence="10" type="primary">RELL2</name>
</gene>
<dbReference type="GO" id="GO:1900745">
    <property type="term" value="P:positive regulation of p38MAPK cascade"/>
    <property type="evidence" value="ECO:0007669"/>
    <property type="project" value="InterPro"/>
</dbReference>
<keyword evidence="3" id="KW-1003">Cell membrane</keyword>
<dbReference type="RefSeq" id="XP_028816806.1">
    <property type="nucleotide sequence ID" value="XM_028960973.1"/>
</dbReference>
<feature type="region of interest" description="Disordered" evidence="7">
    <location>
        <begin position="249"/>
        <end position="309"/>
    </location>
</feature>
<feature type="compositionally biased region" description="Basic and acidic residues" evidence="7">
    <location>
        <begin position="404"/>
        <end position="427"/>
    </location>
</feature>
<dbReference type="Ensembl" id="ENSDCDT00010060484.1">
    <property type="protein sequence ID" value="ENSDCDP00010050066.1"/>
    <property type="gene ID" value="ENSDCDG00010029789.1"/>
</dbReference>
<feature type="chain" id="PRO_5044300741" description="RELT-like protein 2" evidence="9">
    <location>
        <begin position="16"/>
        <end position="443"/>
    </location>
</feature>
<feature type="compositionally biased region" description="Acidic residues" evidence="7">
    <location>
        <begin position="123"/>
        <end position="144"/>
    </location>
</feature>
<keyword evidence="9" id="KW-0732">Signal</keyword>
<evidence type="ECO:0000256" key="6">
    <source>
        <dbReference type="ARBA" id="ARBA00023136"/>
    </source>
</evidence>
<sequence>MFFWLQAVGWAYCAGCDKDGGPYQSRLSVPPSTLVWRHVSAAQRCSSRRSLVSSAACVCLTTQDWLKLDQRGMTDQDPLTVGDPPPPYMIFLLVFFFFLTGLFGFLVCHMLKKKGYRCRAGEPDEEDEEEKMGPDDGDEASEDNQDTVEQILKCIMENEANMEAFKEMLGTQNVCDQHDLRLLRKESVAAIPPHHHTVHSGSDRNSCHLCLQSRALKSRRRSRAGRTRARPGEQTVFSVGRFRVTHMEKKNGLQGSTNLPAADSRDQLDQSEAPESDQGDYTKKSQGGFTLQNMFKDPAPGSTNGAVAKRKKSVSLFGLRRVSEPTASQNPAQEEPPTSTPTPAEESLDTEAPSDVDLPLDKGSPVTKDSAAEEVPAVKASPESPRVFSVVPIHELPEVPEVGEMGKDEMVEMEDIKDCRVSRDDKSLSQGHRKSSEQSQPKR</sequence>
<feature type="signal peptide" evidence="9">
    <location>
        <begin position="1"/>
        <end position="15"/>
    </location>
</feature>
<feature type="region of interest" description="Disordered" evidence="7">
    <location>
        <begin position="119"/>
        <end position="144"/>
    </location>
</feature>
<feature type="transmembrane region" description="Helical" evidence="8">
    <location>
        <begin position="88"/>
        <end position="111"/>
    </location>
</feature>
<dbReference type="InterPro" id="IPR022248">
    <property type="entry name" value="TNF_rcpt_RELT"/>
</dbReference>
<evidence type="ECO:0000256" key="1">
    <source>
        <dbReference type="ARBA" id="ARBA00004162"/>
    </source>
</evidence>
<keyword evidence="6 8" id="KW-0472">Membrane</keyword>
<evidence type="ECO:0000256" key="5">
    <source>
        <dbReference type="ARBA" id="ARBA00022989"/>
    </source>
</evidence>
<evidence type="ECO:0000313" key="10">
    <source>
        <dbReference type="Ensembl" id="ENSDCDP00010050066.1"/>
    </source>
</evidence>
<dbReference type="Proteomes" id="UP000694580">
    <property type="component" value="Chromosome 18"/>
</dbReference>